<accession>A0A1C3TUH2</accession>
<feature type="compositionally biased region" description="Low complexity" evidence="1">
    <location>
        <begin position="36"/>
        <end position="48"/>
    </location>
</feature>
<name>A0A1C3TUH2_XANCT</name>
<evidence type="ECO:0000313" key="2">
    <source>
        <dbReference type="EMBL" id="SCB06712.1"/>
    </source>
</evidence>
<gene>
    <name evidence="2" type="ORF">BN444_01633</name>
</gene>
<dbReference type="AlphaFoldDB" id="A0A1C3TUH2"/>
<sequence length="70" mass="7665">MKVDRPISTMVTRKVYLRPMRSPRLPKNAAPNGRTAKPAAKASSAKMKPVVSLTPLKNCLAMIAASEPYR</sequence>
<proteinExistence type="predicted"/>
<organism evidence="2 3">
    <name type="scientific">Xanthomonas translucens pv. translucens DSM 18974</name>
    <dbReference type="NCBI Taxonomy" id="1261556"/>
    <lineage>
        <taxon>Bacteria</taxon>
        <taxon>Pseudomonadati</taxon>
        <taxon>Pseudomonadota</taxon>
        <taxon>Gammaproteobacteria</taxon>
        <taxon>Lysobacterales</taxon>
        <taxon>Lysobacteraceae</taxon>
        <taxon>Xanthomonas</taxon>
        <taxon>Xanthomonas translucens group</taxon>
    </lineage>
</organism>
<feature type="region of interest" description="Disordered" evidence="1">
    <location>
        <begin position="21"/>
        <end position="48"/>
    </location>
</feature>
<evidence type="ECO:0000313" key="3">
    <source>
        <dbReference type="Proteomes" id="UP000093071"/>
    </source>
</evidence>
<reference evidence="3" key="1">
    <citation type="submission" date="2016-07" db="EMBL/GenBank/DDBJ databases">
        <authorList>
            <person name="Jaenicke Sebastian"/>
        </authorList>
    </citation>
    <scope>NUCLEOTIDE SEQUENCE [LARGE SCALE GENOMIC DNA]</scope>
</reference>
<evidence type="ECO:0000256" key="1">
    <source>
        <dbReference type="SAM" id="MobiDB-lite"/>
    </source>
</evidence>
<dbReference type="EMBL" id="LT604072">
    <property type="protein sequence ID" value="SCB06712.1"/>
    <property type="molecule type" value="Genomic_DNA"/>
</dbReference>
<dbReference type="Proteomes" id="UP000093071">
    <property type="component" value="Chromosome I"/>
</dbReference>
<protein>
    <submittedName>
        <fullName evidence="2">Uncharacterized protein</fullName>
    </submittedName>
</protein>